<keyword evidence="5" id="KW-0441">Lipid A biosynthesis</keyword>
<evidence type="ECO:0000256" key="8">
    <source>
        <dbReference type="ARBA" id="ARBA00023098"/>
    </source>
</evidence>
<sequence length="378" mass="43075">MKNCLIIAGEKSGEEHALSFMSSMKEISPGCKYWGVGGDELEKEGMELIYHLREFSSFGFSEVIGKIPFYFNALKTIEKLAFEKKCKVAILIDFQDFNMRLAKKLNKNGIKVLYYVAPQAWAWKAYRAKVIEGCVHSLFTIIPFEKKWFQDRGVTRVHSVAHPLWLTYKDELKDLPKKRPYSEVKSKTRLLLLPGSRNFEVKNLLPSFIATKRELEKEFNLEVGLVVSSNVKKELVEPYLDQVDYIWKNEELSSALKWADCSLAASGTVTLATALFNVPTVVTYVGSLLNAFIYYTFLSYEGFISLANIVHEEEVFSELTQERASTYNMTMELKKIISNQSIYDDKIMTLAKTKSLISGGDFDAGEYMGKVIEEAYGN</sequence>
<protein>
    <recommendedName>
        <fullName evidence="3 10">Lipid-A-disaccharide synthase</fullName>
        <ecNumber evidence="2 10">2.4.1.182</ecNumber>
    </recommendedName>
</protein>
<dbReference type="GO" id="GO:0009245">
    <property type="term" value="P:lipid A biosynthetic process"/>
    <property type="evidence" value="ECO:0007669"/>
    <property type="project" value="UniProtKB-UniRule"/>
</dbReference>
<keyword evidence="7" id="KW-0808">Transferase</keyword>
<keyword evidence="6" id="KW-0328">Glycosyltransferase</keyword>
<dbReference type="GO" id="GO:0008915">
    <property type="term" value="F:lipid-A-disaccharide synthase activity"/>
    <property type="evidence" value="ECO:0007669"/>
    <property type="project" value="UniProtKB-UniRule"/>
</dbReference>
<evidence type="ECO:0000313" key="11">
    <source>
        <dbReference type="EMBL" id="OUR98617.1"/>
    </source>
</evidence>
<dbReference type="InterPro" id="IPR003835">
    <property type="entry name" value="Glyco_trans_19"/>
</dbReference>
<keyword evidence="4" id="KW-0444">Lipid biosynthesis</keyword>
<evidence type="ECO:0000256" key="7">
    <source>
        <dbReference type="ARBA" id="ARBA00022679"/>
    </source>
</evidence>
<gene>
    <name evidence="11" type="ORF">A9Q84_04160</name>
</gene>
<evidence type="ECO:0000256" key="10">
    <source>
        <dbReference type="NCBIfam" id="TIGR00215"/>
    </source>
</evidence>
<evidence type="ECO:0000313" key="12">
    <source>
        <dbReference type="Proteomes" id="UP000196531"/>
    </source>
</evidence>
<comment type="catalytic activity">
    <reaction evidence="9">
        <text>a lipid X + a UDP-2-N,3-O-bis[(3R)-3-hydroxyacyl]-alpha-D-glucosamine = a lipid A disaccharide + UDP + H(+)</text>
        <dbReference type="Rhea" id="RHEA:67828"/>
        <dbReference type="ChEBI" id="CHEBI:15378"/>
        <dbReference type="ChEBI" id="CHEBI:58223"/>
        <dbReference type="ChEBI" id="CHEBI:137748"/>
        <dbReference type="ChEBI" id="CHEBI:176338"/>
        <dbReference type="ChEBI" id="CHEBI:176343"/>
        <dbReference type="EC" id="2.4.1.182"/>
    </reaction>
</comment>
<dbReference type="SUPFAM" id="SSF53756">
    <property type="entry name" value="UDP-Glycosyltransferase/glycogen phosphorylase"/>
    <property type="match status" value="1"/>
</dbReference>
<dbReference type="Proteomes" id="UP000196531">
    <property type="component" value="Unassembled WGS sequence"/>
</dbReference>
<accession>A0A1Y5FAP5</accession>
<dbReference type="GO" id="GO:0016020">
    <property type="term" value="C:membrane"/>
    <property type="evidence" value="ECO:0007669"/>
    <property type="project" value="GOC"/>
</dbReference>
<dbReference type="NCBIfam" id="TIGR00215">
    <property type="entry name" value="lpxB"/>
    <property type="match status" value="1"/>
</dbReference>
<dbReference type="PANTHER" id="PTHR30372">
    <property type="entry name" value="LIPID-A-DISACCHARIDE SYNTHASE"/>
    <property type="match status" value="1"/>
</dbReference>
<keyword evidence="8" id="KW-0443">Lipid metabolism</keyword>
<reference evidence="12" key="1">
    <citation type="journal article" date="2017" name="Proc. Natl. Acad. Sci. U.S.A.">
        <title>Simulation of Deepwater Horizon oil plume reveals substrate specialization within a complex community of hydrocarbon-degraders.</title>
        <authorList>
            <person name="Hu P."/>
            <person name="Dubinsky E.A."/>
            <person name="Probst A.J."/>
            <person name="Wang J."/>
            <person name="Sieber C.M.K."/>
            <person name="Tom L.M."/>
            <person name="Gardinali P."/>
            <person name="Banfield J.F."/>
            <person name="Atlas R.M."/>
            <person name="Andersen G.L."/>
        </authorList>
    </citation>
    <scope>NUCLEOTIDE SEQUENCE [LARGE SCALE GENOMIC DNA]</scope>
</reference>
<dbReference type="GO" id="GO:0005543">
    <property type="term" value="F:phospholipid binding"/>
    <property type="evidence" value="ECO:0007669"/>
    <property type="project" value="TreeGrafter"/>
</dbReference>
<organism evidence="11 12">
    <name type="scientific">Halobacteriovorax marinus</name>
    <dbReference type="NCBI Taxonomy" id="97084"/>
    <lineage>
        <taxon>Bacteria</taxon>
        <taxon>Pseudomonadati</taxon>
        <taxon>Bdellovibrionota</taxon>
        <taxon>Bacteriovoracia</taxon>
        <taxon>Bacteriovoracales</taxon>
        <taxon>Halobacteriovoraceae</taxon>
        <taxon>Halobacteriovorax</taxon>
    </lineage>
</organism>
<proteinExistence type="predicted"/>
<evidence type="ECO:0000256" key="9">
    <source>
        <dbReference type="ARBA" id="ARBA00048975"/>
    </source>
</evidence>
<comment type="function">
    <text evidence="1">Condensation of UDP-2,3-diacylglucosamine and 2,3-diacylglucosamine-1-phosphate to form lipid A disaccharide, a precursor of lipid A, a phosphorylated glycolipid that anchors the lipopolysaccharide to the outer membrane of the cell.</text>
</comment>
<dbReference type="Pfam" id="PF02684">
    <property type="entry name" value="LpxB"/>
    <property type="match status" value="1"/>
</dbReference>
<evidence type="ECO:0000256" key="3">
    <source>
        <dbReference type="ARBA" id="ARBA00020902"/>
    </source>
</evidence>
<evidence type="ECO:0000256" key="2">
    <source>
        <dbReference type="ARBA" id="ARBA00012687"/>
    </source>
</evidence>
<name>A0A1Y5FAP5_9BACT</name>
<comment type="caution">
    <text evidence="11">The sequence shown here is derived from an EMBL/GenBank/DDBJ whole genome shotgun (WGS) entry which is preliminary data.</text>
</comment>
<evidence type="ECO:0000256" key="4">
    <source>
        <dbReference type="ARBA" id="ARBA00022516"/>
    </source>
</evidence>
<dbReference type="AlphaFoldDB" id="A0A1Y5FAP5"/>
<evidence type="ECO:0000256" key="1">
    <source>
        <dbReference type="ARBA" id="ARBA00002056"/>
    </source>
</evidence>
<evidence type="ECO:0000256" key="6">
    <source>
        <dbReference type="ARBA" id="ARBA00022676"/>
    </source>
</evidence>
<dbReference type="EC" id="2.4.1.182" evidence="2 10"/>
<dbReference type="PANTHER" id="PTHR30372:SF4">
    <property type="entry name" value="LIPID-A-DISACCHARIDE SYNTHASE, MITOCHONDRIAL-RELATED"/>
    <property type="match status" value="1"/>
</dbReference>
<dbReference type="EMBL" id="MAAO01000004">
    <property type="protein sequence ID" value="OUR98617.1"/>
    <property type="molecule type" value="Genomic_DNA"/>
</dbReference>
<evidence type="ECO:0000256" key="5">
    <source>
        <dbReference type="ARBA" id="ARBA00022556"/>
    </source>
</evidence>